<feature type="region of interest" description="Disordered" evidence="3">
    <location>
        <begin position="65"/>
        <end position="85"/>
    </location>
</feature>
<dbReference type="GO" id="GO:0005829">
    <property type="term" value="C:cytosol"/>
    <property type="evidence" value="ECO:0007669"/>
    <property type="project" value="TreeGrafter"/>
</dbReference>
<evidence type="ECO:0000256" key="4">
    <source>
        <dbReference type="SAM" id="SignalP"/>
    </source>
</evidence>
<reference evidence="5 6" key="1">
    <citation type="journal article" date="2016" name="Nat. Commun.">
        <title>Thousands of microbial genomes shed light on interconnected biogeochemical processes in an aquifer system.</title>
        <authorList>
            <person name="Anantharaman K."/>
            <person name="Brown C.T."/>
            <person name="Hug L.A."/>
            <person name="Sharon I."/>
            <person name="Castelle C.J."/>
            <person name="Probst A.J."/>
            <person name="Thomas B.C."/>
            <person name="Singh A."/>
            <person name="Wilkins M.J."/>
            <person name="Karaoz U."/>
            <person name="Brodie E.L."/>
            <person name="Williams K.H."/>
            <person name="Hubbard S.S."/>
            <person name="Banfield J.F."/>
        </authorList>
    </citation>
    <scope>NUCLEOTIDE SEQUENCE [LARGE SCALE GENOMIC DNA]</scope>
</reference>
<evidence type="ECO:0000313" key="5">
    <source>
        <dbReference type="EMBL" id="OGC15743.1"/>
    </source>
</evidence>
<feature type="chain" id="PRO_5009514372" description="Molecular chaperone Skp" evidence="4">
    <location>
        <begin position="22"/>
        <end position="151"/>
    </location>
</feature>
<dbReference type="GO" id="GO:0050821">
    <property type="term" value="P:protein stabilization"/>
    <property type="evidence" value="ECO:0007669"/>
    <property type="project" value="TreeGrafter"/>
</dbReference>
<protein>
    <recommendedName>
        <fullName evidence="7">Molecular chaperone Skp</fullName>
    </recommendedName>
</protein>
<dbReference type="Proteomes" id="UP000177905">
    <property type="component" value="Unassembled WGS sequence"/>
</dbReference>
<evidence type="ECO:0000256" key="1">
    <source>
        <dbReference type="ARBA" id="ARBA00009091"/>
    </source>
</evidence>
<comment type="similarity">
    <text evidence="1">Belongs to the Skp family.</text>
</comment>
<dbReference type="GO" id="GO:0051082">
    <property type="term" value="F:unfolded protein binding"/>
    <property type="evidence" value="ECO:0007669"/>
    <property type="project" value="InterPro"/>
</dbReference>
<evidence type="ECO:0008006" key="7">
    <source>
        <dbReference type="Google" id="ProtNLM"/>
    </source>
</evidence>
<comment type="caution">
    <text evidence="5">The sequence shown here is derived from an EMBL/GenBank/DDBJ whole genome shotgun (WGS) entry which is preliminary data.</text>
</comment>
<name>A0A1F4S7N2_UNCSA</name>
<dbReference type="AlphaFoldDB" id="A0A1F4S7N2"/>
<dbReference type="SUPFAM" id="SSF111384">
    <property type="entry name" value="OmpH-like"/>
    <property type="match status" value="1"/>
</dbReference>
<dbReference type="PANTHER" id="PTHR35089:SF1">
    <property type="entry name" value="CHAPERONE PROTEIN SKP"/>
    <property type="match status" value="1"/>
</dbReference>
<evidence type="ECO:0000256" key="2">
    <source>
        <dbReference type="ARBA" id="ARBA00022729"/>
    </source>
</evidence>
<keyword evidence="2 4" id="KW-0732">Signal</keyword>
<dbReference type="SMART" id="SM00935">
    <property type="entry name" value="OmpH"/>
    <property type="match status" value="1"/>
</dbReference>
<organism evidence="5 6">
    <name type="scientific">candidate division WOR-1 bacterium RIFOXYB2_FULL_36_35</name>
    <dbReference type="NCBI Taxonomy" id="1802578"/>
    <lineage>
        <taxon>Bacteria</taxon>
        <taxon>Bacillati</taxon>
        <taxon>Saganbacteria</taxon>
    </lineage>
</organism>
<proteinExistence type="inferred from homology"/>
<feature type="signal peptide" evidence="4">
    <location>
        <begin position="1"/>
        <end position="21"/>
    </location>
</feature>
<dbReference type="EMBL" id="MEUA01000017">
    <property type="protein sequence ID" value="OGC15743.1"/>
    <property type="molecule type" value="Genomic_DNA"/>
</dbReference>
<accession>A0A1F4S7N2</accession>
<dbReference type="InterPro" id="IPR024930">
    <property type="entry name" value="Skp_dom_sf"/>
</dbReference>
<dbReference type="PANTHER" id="PTHR35089">
    <property type="entry name" value="CHAPERONE PROTEIN SKP"/>
    <property type="match status" value="1"/>
</dbReference>
<dbReference type="InterPro" id="IPR005632">
    <property type="entry name" value="Chaperone_Skp"/>
</dbReference>
<evidence type="ECO:0000256" key="3">
    <source>
        <dbReference type="SAM" id="MobiDB-lite"/>
    </source>
</evidence>
<sequence>MFKKMFAALFLSMFIVSVGFAETSSIGYIDVQKVFSNYKETTKAQKELQKKEEDFKKLFEDSQNKLKEAEDKGKSKNELDKMTKDLEKKLEPKRTELLKLNEQLTSKLQGNIVDSVENVAKKLGIDIVLDKQVLIVGGMDITDMVIKDLNK</sequence>
<dbReference type="Pfam" id="PF03938">
    <property type="entry name" value="OmpH"/>
    <property type="match status" value="1"/>
</dbReference>
<gene>
    <name evidence="5" type="ORF">A2290_05325</name>
</gene>
<dbReference type="Gene3D" id="3.30.910.20">
    <property type="entry name" value="Skp domain"/>
    <property type="match status" value="1"/>
</dbReference>
<evidence type="ECO:0000313" key="6">
    <source>
        <dbReference type="Proteomes" id="UP000177905"/>
    </source>
</evidence>